<dbReference type="InterPro" id="IPR013128">
    <property type="entry name" value="Peptidase_C1A"/>
</dbReference>
<dbReference type="Pfam" id="PF08246">
    <property type="entry name" value="Inhibitor_I29"/>
    <property type="match status" value="1"/>
</dbReference>
<accession>A0A834ZTB4</accession>
<dbReference type="PROSITE" id="PS00639">
    <property type="entry name" value="THIOL_PROTEASE_HIS"/>
    <property type="match status" value="1"/>
</dbReference>
<evidence type="ECO:0000259" key="4">
    <source>
        <dbReference type="SMART" id="SM00848"/>
    </source>
</evidence>
<evidence type="ECO:0000259" key="3">
    <source>
        <dbReference type="SMART" id="SM00645"/>
    </source>
</evidence>
<reference evidence="5 6" key="1">
    <citation type="submission" date="2020-04" db="EMBL/GenBank/DDBJ databases">
        <title>Plant Genome Project.</title>
        <authorList>
            <person name="Zhang R.-G."/>
        </authorList>
    </citation>
    <scope>NUCLEOTIDE SEQUENCE [LARGE SCALE GENOMIC DNA]</scope>
    <source>
        <strain evidence="5">YNK0</strain>
        <tissue evidence="5">Leaf</tissue>
    </source>
</reference>
<keyword evidence="6" id="KW-1185">Reference proteome</keyword>
<organism evidence="5 6">
    <name type="scientific">Tetracentron sinense</name>
    <name type="common">Spur-leaf</name>
    <dbReference type="NCBI Taxonomy" id="13715"/>
    <lineage>
        <taxon>Eukaryota</taxon>
        <taxon>Viridiplantae</taxon>
        <taxon>Streptophyta</taxon>
        <taxon>Embryophyta</taxon>
        <taxon>Tracheophyta</taxon>
        <taxon>Spermatophyta</taxon>
        <taxon>Magnoliopsida</taxon>
        <taxon>Trochodendrales</taxon>
        <taxon>Trochodendraceae</taxon>
        <taxon>Tetracentron</taxon>
    </lineage>
</organism>
<gene>
    <name evidence="5" type="ORF">HHK36_001391</name>
</gene>
<sequence>MSRSLHEASMPKKHELWMARFGCVYKDSEEKEMRFKIFQTNVEFIESFNGTGSRSYKLSVKEFADQTNEEFIASRNGYKRSSPRKSLATSSFRYQNVTTVPSSIDWRKKGAVTALKDQGNVDAGLGSFSPAYGNGMAITPPSSLMIGVNLLGSFTRGLGGPQSMRTATQTRNQANYPYKGIDGTCSTKKAAAKINGYEDVPANSEKALLEAVANQPVSVAIDASGSDFQFYSSGVFTGECGTSLDHGVTAVGYGTSADGTKYWLVKNSWGTEWGVDV</sequence>
<name>A0A834ZTB4_TETSI</name>
<dbReference type="AlphaFoldDB" id="A0A834ZTB4"/>
<evidence type="ECO:0000313" key="6">
    <source>
        <dbReference type="Proteomes" id="UP000655225"/>
    </source>
</evidence>
<feature type="domain" description="Cathepsin propeptide inhibitor" evidence="4">
    <location>
        <begin position="14"/>
        <end position="71"/>
    </location>
</feature>
<keyword evidence="2" id="KW-1015">Disulfide bond</keyword>
<dbReference type="Proteomes" id="UP000655225">
    <property type="component" value="Unassembled WGS sequence"/>
</dbReference>
<dbReference type="EMBL" id="JABCRI010000001">
    <property type="protein sequence ID" value="KAF8413409.1"/>
    <property type="molecule type" value="Genomic_DNA"/>
</dbReference>
<dbReference type="SMART" id="SM00645">
    <property type="entry name" value="Pept_C1"/>
    <property type="match status" value="1"/>
</dbReference>
<dbReference type="InterPro" id="IPR039417">
    <property type="entry name" value="Peptidase_C1A_papain-like"/>
</dbReference>
<evidence type="ECO:0000256" key="2">
    <source>
        <dbReference type="ARBA" id="ARBA00023157"/>
    </source>
</evidence>
<dbReference type="Pfam" id="PF00112">
    <property type="entry name" value="Peptidase_C1"/>
    <property type="match status" value="1"/>
</dbReference>
<dbReference type="GO" id="GO:0008234">
    <property type="term" value="F:cysteine-type peptidase activity"/>
    <property type="evidence" value="ECO:0007669"/>
    <property type="project" value="InterPro"/>
</dbReference>
<dbReference type="Gene3D" id="3.90.70.10">
    <property type="entry name" value="Cysteine proteinases"/>
    <property type="match status" value="2"/>
</dbReference>
<proteinExistence type="inferred from homology"/>
<dbReference type="InterPro" id="IPR025660">
    <property type="entry name" value="Pept_his_AS"/>
</dbReference>
<dbReference type="OMA" id="QCASRTQ"/>
<evidence type="ECO:0000256" key="1">
    <source>
        <dbReference type="ARBA" id="ARBA00008455"/>
    </source>
</evidence>
<protein>
    <submittedName>
        <fullName evidence="5">Uncharacterized protein</fullName>
    </submittedName>
</protein>
<comment type="caution">
    <text evidence="5">The sequence shown here is derived from an EMBL/GenBank/DDBJ whole genome shotgun (WGS) entry which is preliminary data.</text>
</comment>
<dbReference type="InterPro" id="IPR013201">
    <property type="entry name" value="Prot_inhib_I29"/>
</dbReference>
<evidence type="ECO:0000313" key="5">
    <source>
        <dbReference type="EMBL" id="KAF8413409.1"/>
    </source>
</evidence>
<dbReference type="PANTHER" id="PTHR12411">
    <property type="entry name" value="CYSTEINE PROTEASE FAMILY C1-RELATED"/>
    <property type="match status" value="1"/>
</dbReference>
<dbReference type="GO" id="GO:0006508">
    <property type="term" value="P:proteolysis"/>
    <property type="evidence" value="ECO:0007669"/>
    <property type="project" value="InterPro"/>
</dbReference>
<dbReference type="OrthoDB" id="10253408at2759"/>
<dbReference type="InterPro" id="IPR000668">
    <property type="entry name" value="Peptidase_C1A_C"/>
</dbReference>
<dbReference type="SUPFAM" id="SSF54001">
    <property type="entry name" value="Cysteine proteinases"/>
    <property type="match status" value="1"/>
</dbReference>
<dbReference type="SMART" id="SM00848">
    <property type="entry name" value="Inhibitor_I29"/>
    <property type="match status" value="1"/>
</dbReference>
<feature type="domain" description="Peptidase C1A papain C-terminal" evidence="3">
    <location>
        <begin position="100"/>
        <end position="277"/>
    </location>
</feature>
<dbReference type="InterPro" id="IPR038765">
    <property type="entry name" value="Papain-like_cys_pep_sf"/>
</dbReference>
<comment type="similarity">
    <text evidence="1">Belongs to the peptidase C1 family.</text>
</comment>
<dbReference type="CDD" id="cd02248">
    <property type="entry name" value="Peptidase_C1A"/>
    <property type="match status" value="1"/>
</dbReference>